<feature type="domain" description="ABC transporter" evidence="3">
    <location>
        <begin position="6"/>
        <end position="235"/>
    </location>
</feature>
<dbReference type="PANTHER" id="PTHR43158">
    <property type="entry name" value="SKFA PEPTIDE EXPORT ATP-BINDING PROTEIN SKFE"/>
    <property type="match status" value="1"/>
</dbReference>
<evidence type="ECO:0000256" key="1">
    <source>
        <dbReference type="ARBA" id="ARBA00022741"/>
    </source>
</evidence>
<dbReference type="CDD" id="cd03230">
    <property type="entry name" value="ABC_DR_subfamily_A"/>
    <property type="match status" value="1"/>
</dbReference>
<protein>
    <submittedName>
        <fullName evidence="4">ABC transporter ATP-binding protein</fullName>
    </submittedName>
</protein>
<evidence type="ECO:0000313" key="4">
    <source>
        <dbReference type="EMBL" id="HIW93099.1"/>
    </source>
</evidence>
<dbReference type="PROSITE" id="PS50893">
    <property type="entry name" value="ABC_TRANSPORTER_2"/>
    <property type="match status" value="1"/>
</dbReference>
<dbReference type="PROSITE" id="PS00211">
    <property type="entry name" value="ABC_TRANSPORTER_1"/>
    <property type="match status" value="1"/>
</dbReference>
<dbReference type="PANTHER" id="PTHR43158:SF5">
    <property type="entry name" value="ABC TRANSPORTER, ATP-BINDING PROTEIN"/>
    <property type="match status" value="1"/>
</dbReference>
<proteinExistence type="predicted"/>
<dbReference type="InterPro" id="IPR003439">
    <property type="entry name" value="ABC_transporter-like_ATP-bd"/>
</dbReference>
<comment type="caution">
    <text evidence="4">The sequence shown here is derived from an EMBL/GenBank/DDBJ whole genome shotgun (WGS) entry which is preliminary data.</text>
</comment>
<dbReference type="EMBL" id="DXGA01000022">
    <property type="protein sequence ID" value="HIW93099.1"/>
    <property type="molecule type" value="Genomic_DNA"/>
</dbReference>
<dbReference type="InterPro" id="IPR003593">
    <property type="entry name" value="AAA+_ATPase"/>
</dbReference>
<accession>A0A9D1RSU1</accession>
<dbReference type="InterPro" id="IPR027417">
    <property type="entry name" value="P-loop_NTPase"/>
</dbReference>
<keyword evidence="2 4" id="KW-0067">ATP-binding</keyword>
<dbReference type="AlphaFoldDB" id="A0A9D1RSU1"/>
<evidence type="ECO:0000313" key="5">
    <source>
        <dbReference type="Proteomes" id="UP000824192"/>
    </source>
</evidence>
<dbReference type="Gene3D" id="3.40.50.300">
    <property type="entry name" value="P-loop containing nucleotide triphosphate hydrolases"/>
    <property type="match status" value="1"/>
</dbReference>
<name>A0A9D1RSU1_9FIRM</name>
<sequence>MKQGILQADGLCKSYGRKAVLENLSLTLQPGKIYGLVGRNGAGKTTLLGCLTGQNPFQKGSVTYDGAPVWENQAALEHICFSRELPTTLMGSRNNLKIQHYLDAASLFYPNWDKEYAARLLELFHLEKKSKIYALSQGQRSMVTILIALASRAPLTILDEPAAGLDVVAREQFYRLLLDDFAHTERTFVISTHIIEEAASVFEEVLFLDEGKIVECGPVEELLEQFHAVSGRAEEVDRACQGVTVLSARTIGRRKEAVIRGVPAPDADVDLSPLGLQQIFVALCGHGAEQI</sequence>
<organism evidence="4 5">
    <name type="scientific">Candidatus Flavonifractor merdipullorum</name>
    <dbReference type="NCBI Taxonomy" id="2838590"/>
    <lineage>
        <taxon>Bacteria</taxon>
        <taxon>Bacillati</taxon>
        <taxon>Bacillota</taxon>
        <taxon>Clostridia</taxon>
        <taxon>Eubacteriales</taxon>
        <taxon>Oscillospiraceae</taxon>
        <taxon>Flavonifractor</taxon>
    </lineage>
</organism>
<dbReference type="GO" id="GO:0016887">
    <property type="term" value="F:ATP hydrolysis activity"/>
    <property type="evidence" value="ECO:0007669"/>
    <property type="project" value="InterPro"/>
</dbReference>
<dbReference type="InterPro" id="IPR017871">
    <property type="entry name" value="ABC_transporter-like_CS"/>
</dbReference>
<dbReference type="GO" id="GO:0005524">
    <property type="term" value="F:ATP binding"/>
    <property type="evidence" value="ECO:0007669"/>
    <property type="project" value="UniProtKB-KW"/>
</dbReference>
<dbReference type="Pfam" id="PF00005">
    <property type="entry name" value="ABC_tran"/>
    <property type="match status" value="1"/>
</dbReference>
<dbReference type="SMART" id="SM00382">
    <property type="entry name" value="AAA"/>
    <property type="match status" value="1"/>
</dbReference>
<reference evidence="4" key="1">
    <citation type="journal article" date="2021" name="PeerJ">
        <title>Extensive microbial diversity within the chicken gut microbiome revealed by metagenomics and culture.</title>
        <authorList>
            <person name="Gilroy R."/>
            <person name="Ravi A."/>
            <person name="Getino M."/>
            <person name="Pursley I."/>
            <person name="Horton D.L."/>
            <person name="Alikhan N.F."/>
            <person name="Baker D."/>
            <person name="Gharbi K."/>
            <person name="Hall N."/>
            <person name="Watson M."/>
            <person name="Adriaenssens E.M."/>
            <person name="Foster-Nyarko E."/>
            <person name="Jarju S."/>
            <person name="Secka A."/>
            <person name="Antonio M."/>
            <person name="Oren A."/>
            <person name="Chaudhuri R.R."/>
            <person name="La Ragione R."/>
            <person name="Hildebrand F."/>
            <person name="Pallen M.J."/>
        </authorList>
    </citation>
    <scope>NUCLEOTIDE SEQUENCE</scope>
    <source>
        <strain evidence="4">ChiGjej6B6-1540</strain>
    </source>
</reference>
<evidence type="ECO:0000256" key="2">
    <source>
        <dbReference type="ARBA" id="ARBA00022840"/>
    </source>
</evidence>
<gene>
    <name evidence="4" type="ORF">H9868_01020</name>
</gene>
<dbReference type="SUPFAM" id="SSF52540">
    <property type="entry name" value="P-loop containing nucleoside triphosphate hydrolases"/>
    <property type="match status" value="1"/>
</dbReference>
<reference evidence="4" key="2">
    <citation type="submission" date="2021-04" db="EMBL/GenBank/DDBJ databases">
        <authorList>
            <person name="Gilroy R."/>
        </authorList>
    </citation>
    <scope>NUCLEOTIDE SEQUENCE</scope>
    <source>
        <strain evidence="4">ChiGjej6B6-1540</strain>
    </source>
</reference>
<evidence type="ECO:0000259" key="3">
    <source>
        <dbReference type="PROSITE" id="PS50893"/>
    </source>
</evidence>
<dbReference type="Proteomes" id="UP000824192">
    <property type="component" value="Unassembled WGS sequence"/>
</dbReference>
<keyword evidence="1" id="KW-0547">Nucleotide-binding</keyword>